<name>A0ABU4W4N5_9HYPH</name>
<gene>
    <name evidence="1" type="ORF">RMS29_26390</name>
</gene>
<evidence type="ECO:0000313" key="2">
    <source>
        <dbReference type="Proteomes" id="UP001277561"/>
    </source>
</evidence>
<keyword evidence="2" id="KW-1185">Reference proteome</keyword>
<protein>
    <submittedName>
        <fullName evidence="1">Uncharacterized protein</fullName>
    </submittedName>
</protein>
<evidence type="ECO:0000313" key="1">
    <source>
        <dbReference type="EMBL" id="MDX8332735.1"/>
    </source>
</evidence>
<sequence length="83" mass="9438">MSYKIAITSDTAYEELVAEIRFDNGELVVVSQERSSDQFEVSIYSRYRDSDPATAPFVIDFETFSDALSDAKQKLISFCPRRA</sequence>
<reference evidence="1" key="1">
    <citation type="journal article" date="2023" name="Phytobiomes J">
        <title>Deciphering the key players within the bacterial microbiota associated with aerial crown gall tumors on rhododendron: Insights into the gallobiome.</title>
        <authorList>
            <person name="Kuzmanovic N."/>
            <person name="Nesme J."/>
            <person name="Wolf J."/>
            <person name="Neumann-Schaal M."/>
            <person name="Petersen J."/>
            <person name="Fernandez-Gnecco G."/>
            <person name="Sproeer C."/>
            <person name="Bunk B."/>
            <person name="Overmann J."/>
            <person name="Sorensen S.J."/>
            <person name="Idczak E."/>
            <person name="Smalla K."/>
        </authorList>
    </citation>
    <scope>NUCLEOTIDE SEQUENCE [LARGE SCALE GENOMIC DNA]</scope>
    <source>
        <strain evidence="1">Rho-14.1</strain>
    </source>
</reference>
<comment type="caution">
    <text evidence="1">The sequence shown here is derived from an EMBL/GenBank/DDBJ whole genome shotgun (WGS) entry which is preliminary data.</text>
</comment>
<proteinExistence type="predicted"/>
<dbReference type="RefSeq" id="WP_320188825.1">
    <property type="nucleotide sequence ID" value="NZ_CP192765.1"/>
</dbReference>
<accession>A0ABU4W4N5</accession>
<organism evidence="1 2">
    <name type="scientific">Agrobacterium rosae</name>
    <dbReference type="NCBI Taxonomy" id="1972867"/>
    <lineage>
        <taxon>Bacteria</taxon>
        <taxon>Pseudomonadati</taxon>
        <taxon>Pseudomonadota</taxon>
        <taxon>Alphaproteobacteria</taxon>
        <taxon>Hyphomicrobiales</taxon>
        <taxon>Rhizobiaceae</taxon>
        <taxon>Rhizobium/Agrobacterium group</taxon>
        <taxon>Agrobacterium</taxon>
    </lineage>
</organism>
<dbReference type="EMBL" id="JAVRAD010000022">
    <property type="protein sequence ID" value="MDX8332735.1"/>
    <property type="molecule type" value="Genomic_DNA"/>
</dbReference>
<dbReference type="Proteomes" id="UP001277561">
    <property type="component" value="Unassembled WGS sequence"/>
</dbReference>